<dbReference type="PROSITE" id="PS50023">
    <property type="entry name" value="LIM_DOMAIN_2"/>
    <property type="match status" value="3"/>
</dbReference>
<reference evidence="6 7" key="1">
    <citation type="submission" date="2018-06" db="EMBL/GenBank/DDBJ databases">
        <title>Genome analysis of cellulolytic fungus Trichoderma lentiforme CFAM-422.</title>
        <authorList>
            <person name="Steindorff A.S."/>
            <person name="Formighieri E.F."/>
            <person name="Midorikawa G.E.O."/>
            <person name="Tamietti M.S."/>
            <person name="Ramos E.Z."/>
            <person name="Silva A.S."/>
            <person name="Bon E.P.S."/>
            <person name="Mendes T.D."/>
            <person name="Damaso M.C.T."/>
            <person name="Favaro L.C.L."/>
        </authorList>
    </citation>
    <scope>NUCLEOTIDE SEQUENCE [LARGE SCALE GENOMIC DNA]</scope>
    <source>
        <strain evidence="6 7">CFAM-422</strain>
    </source>
</reference>
<name>A0A9P4XPX9_9HYPO</name>
<feature type="domain" description="LIM zinc-binding" evidence="5">
    <location>
        <begin position="761"/>
        <end position="823"/>
    </location>
</feature>
<feature type="compositionally biased region" description="Polar residues" evidence="4">
    <location>
        <begin position="530"/>
        <end position="551"/>
    </location>
</feature>
<evidence type="ECO:0000313" key="6">
    <source>
        <dbReference type="EMBL" id="KAF3075788.1"/>
    </source>
</evidence>
<dbReference type="SUPFAM" id="SSF57716">
    <property type="entry name" value="Glucocorticoid receptor-like (DNA-binding domain)"/>
    <property type="match status" value="2"/>
</dbReference>
<evidence type="ECO:0000256" key="3">
    <source>
        <dbReference type="PROSITE-ProRule" id="PRU00125"/>
    </source>
</evidence>
<keyword evidence="3" id="KW-0440">LIM domain</keyword>
<feature type="region of interest" description="Disordered" evidence="4">
    <location>
        <begin position="198"/>
        <end position="287"/>
    </location>
</feature>
<feature type="region of interest" description="Disordered" evidence="4">
    <location>
        <begin position="300"/>
        <end position="333"/>
    </location>
</feature>
<protein>
    <submittedName>
        <fullName evidence="6">Cytochrome c oxidase assembly protein COX19</fullName>
    </submittedName>
</protein>
<feature type="compositionally biased region" description="Basic and acidic residues" evidence="4">
    <location>
        <begin position="300"/>
        <end position="325"/>
    </location>
</feature>
<dbReference type="Pfam" id="PF00412">
    <property type="entry name" value="LIM"/>
    <property type="match status" value="3"/>
</dbReference>
<feature type="region of interest" description="Disordered" evidence="4">
    <location>
        <begin position="379"/>
        <end position="756"/>
    </location>
</feature>
<dbReference type="PANTHER" id="PTHR24216:SF8">
    <property type="entry name" value="PAXILLIN, ISOFORM F"/>
    <property type="match status" value="1"/>
</dbReference>
<keyword evidence="7" id="KW-1185">Reference proteome</keyword>
<feature type="region of interest" description="Disordered" evidence="4">
    <location>
        <begin position="160"/>
        <end position="183"/>
    </location>
</feature>
<feature type="compositionally biased region" description="Basic and acidic residues" evidence="4">
    <location>
        <begin position="423"/>
        <end position="432"/>
    </location>
</feature>
<dbReference type="PANTHER" id="PTHR24216">
    <property type="entry name" value="PAXILLIN-RELATED"/>
    <property type="match status" value="1"/>
</dbReference>
<organism evidence="6 7">
    <name type="scientific">Trichoderma lentiforme</name>
    <dbReference type="NCBI Taxonomy" id="1567552"/>
    <lineage>
        <taxon>Eukaryota</taxon>
        <taxon>Fungi</taxon>
        <taxon>Dikarya</taxon>
        <taxon>Ascomycota</taxon>
        <taxon>Pezizomycotina</taxon>
        <taxon>Sordariomycetes</taxon>
        <taxon>Hypocreomycetidae</taxon>
        <taxon>Hypocreales</taxon>
        <taxon>Hypocreaceae</taxon>
        <taxon>Trichoderma</taxon>
    </lineage>
</organism>
<feature type="compositionally biased region" description="Polar residues" evidence="4">
    <location>
        <begin position="492"/>
        <end position="502"/>
    </location>
</feature>
<evidence type="ECO:0000313" key="7">
    <source>
        <dbReference type="Proteomes" id="UP000801864"/>
    </source>
</evidence>
<dbReference type="FunFam" id="2.10.110.10:FF:000077">
    <property type="entry name" value="LIM domain protein"/>
    <property type="match status" value="1"/>
</dbReference>
<dbReference type="EMBL" id="QLNT01000003">
    <property type="protein sequence ID" value="KAF3075788.1"/>
    <property type="molecule type" value="Genomic_DNA"/>
</dbReference>
<feature type="domain" description="LIM zinc-binding" evidence="5">
    <location>
        <begin position="857"/>
        <end position="917"/>
    </location>
</feature>
<dbReference type="Proteomes" id="UP000801864">
    <property type="component" value="Unassembled WGS sequence"/>
</dbReference>
<feature type="domain" description="LIM zinc-binding" evidence="5">
    <location>
        <begin position="920"/>
        <end position="983"/>
    </location>
</feature>
<feature type="compositionally biased region" description="Low complexity" evidence="4">
    <location>
        <begin position="476"/>
        <end position="491"/>
    </location>
</feature>
<evidence type="ECO:0000259" key="5">
    <source>
        <dbReference type="PROSITE" id="PS50023"/>
    </source>
</evidence>
<feature type="compositionally biased region" description="Basic and acidic residues" evidence="4">
    <location>
        <begin position="562"/>
        <end position="580"/>
    </location>
</feature>
<dbReference type="CDD" id="cd08368">
    <property type="entry name" value="LIM"/>
    <property type="match status" value="1"/>
</dbReference>
<feature type="compositionally biased region" description="Polar residues" evidence="4">
    <location>
        <begin position="221"/>
        <end position="249"/>
    </location>
</feature>
<evidence type="ECO:0000256" key="4">
    <source>
        <dbReference type="SAM" id="MobiDB-lite"/>
    </source>
</evidence>
<sequence>MSTFGSPGALPTTKPTPPQRGSFPLDHDGKPAAVVQSIFPPLLDGSVCLTGLGECKKAMTSYLACMKKVRGVNEDECRNLAKAYLSCRMDRNLMARDEFKNLGFADPALAKAPAEPEKGVKGELRWYTEHIPLPVTANSLRYLRTDRPFAFISLRSASKETNMRQAGEVRSRRATPPSPSYMTKDEFANYLANLRSKPVVRPGGARPPPPSNRPQVNRNSLSNISYDASTTSQDTAHQLGHQRSQSHTPSLIAGSMASTRLSTISSRSRDYYPTSPTPPPIKPDTVVPTASYMERGRRWMEREEASSLRDAMEEMDFRESRKASPDNDPAVEDDETRIYNAALNEAAELVWEHQHGVKPRPPEGAYRYRPHLRKDSYAHARAAAVGQGEEPSGTNKVNRNSYSTTSSEEENGSRQNGSPEAKAQARTDESPTKAKSYGNVGGRFTGRRSSMKRNISGEVERPFSGDQIWEEPEAQSGDGPTTTTPPSGDSPVSLNPKPSNTIGRVPFPRNQGETSPTKRLDRIEIHRNPPTRSRNAQYQVNTPVVNGQKPSDGQHLNGVEIRSQDIREATSMRLKDRSSRLPEPTAVSDSPGRPIVSFDTNWKAPEESSSTDASSDRPDPTTPASSRFRSQPQSQSQAQSQPQTPSRPMEIPSIVVAEDPSPRPRAQTSGSVPSISIEEPDEVPKRPIPAINVPSISVDEAPGRRSVPSISTPRDSPVRGSVRGARPLPTPGARGPQGTRDLPQPRGHWSPASGPIRPAGTVCNQCQRPIEGKFVALAGSPERFHPHCFRCYTCNTRLEAMEISPEPEASRAERVERIRRRAAGEILDEKPGMTMAEDGDERLRFYCHLDWHELFAPRCKHCTTPILGEHIVALGAHWHYGHFFCAECGDPFEHGMTHIEKDGYAWCINCQTKRTERRALKCKMCKTAVIGQYIKALGGEWHEHCFRCHECKGGFDDGQIFPKETATGAIILCTNCRSRELKF</sequence>
<comment type="caution">
    <text evidence="6">The sequence shown here is derived from an EMBL/GenBank/DDBJ whole genome shotgun (WGS) entry which is preliminary data.</text>
</comment>
<feature type="compositionally biased region" description="Low complexity" evidence="4">
    <location>
        <begin position="623"/>
        <end position="648"/>
    </location>
</feature>
<evidence type="ECO:0000256" key="2">
    <source>
        <dbReference type="ARBA" id="ARBA00022833"/>
    </source>
</evidence>
<dbReference type="InterPro" id="IPR001781">
    <property type="entry name" value="Znf_LIM"/>
</dbReference>
<proteinExistence type="predicted"/>
<gene>
    <name evidence="6" type="ORF">CFAM422_001982</name>
</gene>
<dbReference type="GO" id="GO:0030695">
    <property type="term" value="F:GTPase regulator activity"/>
    <property type="evidence" value="ECO:0007669"/>
    <property type="project" value="UniProtKB-ARBA"/>
</dbReference>
<feature type="region of interest" description="Disordered" evidence="4">
    <location>
        <begin position="1"/>
        <end position="27"/>
    </location>
</feature>
<feature type="compositionally biased region" description="Polar residues" evidence="4">
    <location>
        <begin position="392"/>
        <end position="402"/>
    </location>
</feature>
<dbReference type="Gene3D" id="2.10.110.10">
    <property type="entry name" value="Cysteine Rich Protein"/>
    <property type="match status" value="3"/>
</dbReference>
<dbReference type="PROSITE" id="PS00478">
    <property type="entry name" value="LIM_DOMAIN_1"/>
    <property type="match status" value="2"/>
</dbReference>
<keyword evidence="1 3" id="KW-0479">Metal-binding</keyword>
<keyword evidence="2 3" id="KW-0862">Zinc</keyword>
<accession>A0A9P4XPX9</accession>
<dbReference type="GO" id="GO:0046872">
    <property type="term" value="F:metal ion binding"/>
    <property type="evidence" value="ECO:0007669"/>
    <property type="project" value="UniProtKB-KW"/>
</dbReference>
<dbReference type="SMART" id="SM00132">
    <property type="entry name" value="LIM"/>
    <property type="match status" value="3"/>
</dbReference>
<feature type="compositionally biased region" description="Basic and acidic residues" evidence="4">
    <location>
        <begin position="160"/>
        <end position="171"/>
    </location>
</feature>
<dbReference type="AlphaFoldDB" id="A0A9P4XPX9"/>
<evidence type="ECO:0000256" key="1">
    <source>
        <dbReference type="ARBA" id="ARBA00022723"/>
    </source>
</evidence>
<feature type="compositionally biased region" description="Basic and acidic residues" evidence="4">
    <location>
        <begin position="516"/>
        <end position="527"/>
    </location>
</feature>
<dbReference type="PROSITE" id="PS51808">
    <property type="entry name" value="CHCH"/>
    <property type="match status" value="1"/>
</dbReference>